<feature type="domain" description="NACHT" evidence="4">
    <location>
        <begin position="615"/>
        <end position="767"/>
    </location>
</feature>
<dbReference type="SMART" id="SM00248">
    <property type="entry name" value="ANK"/>
    <property type="match status" value="13"/>
</dbReference>
<reference evidence="6" key="1">
    <citation type="journal article" date="2015" name="Genome Announc.">
        <title>Draft whole-genome sequence of the biocontrol agent Trichoderma harzianum T6776.</title>
        <authorList>
            <person name="Baroncelli R."/>
            <person name="Piaggeschi G."/>
            <person name="Fiorini L."/>
            <person name="Bertolini E."/>
            <person name="Zapparata A."/>
            <person name="Pe M.E."/>
            <person name="Sarrocco S."/>
            <person name="Vannacci G."/>
        </authorList>
    </citation>
    <scope>NUCLEOTIDE SEQUENCE [LARGE SCALE GENOMIC DNA]</scope>
    <source>
        <strain evidence="6">T6776</strain>
    </source>
</reference>
<evidence type="ECO:0000256" key="3">
    <source>
        <dbReference type="PROSITE-ProRule" id="PRU00023"/>
    </source>
</evidence>
<feature type="repeat" description="ANK" evidence="3">
    <location>
        <begin position="1522"/>
        <end position="1555"/>
    </location>
</feature>
<dbReference type="InterPro" id="IPR027417">
    <property type="entry name" value="P-loop_NTPase"/>
</dbReference>
<dbReference type="InterPro" id="IPR002110">
    <property type="entry name" value="Ankyrin_rpt"/>
</dbReference>
<evidence type="ECO:0000259" key="4">
    <source>
        <dbReference type="PROSITE" id="PS50837"/>
    </source>
</evidence>
<dbReference type="InterPro" id="IPR035994">
    <property type="entry name" value="Nucleoside_phosphorylase_sf"/>
</dbReference>
<keyword evidence="1" id="KW-0677">Repeat</keyword>
<feature type="repeat" description="ANK" evidence="3">
    <location>
        <begin position="1182"/>
        <end position="1206"/>
    </location>
</feature>
<dbReference type="InterPro" id="IPR036770">
    <property type="entry name" value="Ankyrin_rpt-contain_sf"/>
</dbReference>
<dbReference type="EMBL" id="JOKZ01000167">
    <property type="protein sequence ID" value="KKP02043.1"/>
    <property type="molecule type" value="Genomic_DNA"/>
</dbReference>
<evidence type="ECO:0000256" key="1">
    <source>
        <dbReference type="ARBA" id="ARBA00022737"/>
    </source>
</evidence>
<dbReference type="PANTHER" id="PTHR24198">
    <property type="entry name" value="ANKYRIN REPEAT AND PROTEIN KINASE DOMAIN-CONTAINING PROTEIN"/>
    <property type="match status" value="1"/>
</dbReference>
<proteinExistence type="predicted"/>
<evidence type="ECO:0000313" key="6">
    <source>
        <dbReference type="Proteomes" id="UP000034112"/>
    </source>
</evidence>
<dbReference type="Proteomes" id="UP000034112">
    <property type="component" value="Unassembled WGS sequence"/>
</dbReference>
<dbReference type="PROSITE" id="PS50837">
    <property type="entry name" value="NACHT"/>
    <property type="match status" value="1"/>
</dbReference>
<feature type="repeat" description="ANK" evidence="3">
    <location>
        <begin position="1454"/>
        <end position="1477"/>
    </location>
</feature>
<feature type="repeat" description="ANK" evidence="3">
    <location>
        <begin position="1556"/>
        <end position="1589"/>
    </location>
</feature>
<dbReference type="GO" id="GO:0003824">
    <property type="term" value="F:catalytic activity"/>
    <property type="evidence" value="ECO:0007669"/>
    <property type="project" value="InterPro"/>
</dbReference>
<feature type="repeat" description="ANK" evidence="3">
    <location>
        <begin position="1317"/>
        <end position="1341"/>
    </location>
</feature>
<dbReference type="OMA" id="WEYESLK"/>
<dbReference type="PANTHER" id="PTHR24198:SF165">
    <property type="entry name" value="ANKYRIN REPEAT-CONTAINING PROTEIN-RELATED"/>
    <property type="match status" value="1"/>
</dbReference>
<dbReference type="Gene3D" id="3.40.50.300">
    <property type="entry name" value="P-loop containing nucleotide triphosphate hydrolases"/>
    <property type="match status" value="1"/>
</dbReference>
<feature type="repeat" description="ANK" evidence="3">
    <location>
        <begin position="1488"/>
        <end position="1509"/>
    </location>
</feature>
<dbReference type="Pfam" id="PF12796">
    <property type="entry name" value="Ank_2"/>
    <property type="match status" value="4"/>
</dbReference>
<evidence type="ECO:0000313" key="5">
    <source>
        <dbReference type="EMBL" id="KKP02043.1"/>
    </source>
</evidence>
<dbReference type="SUPFAM" id="SSF48403">
    <property type="entry name" value="Ankyrin repeat"/>
    <property type="match status" value="2"/>
</dbReference>
<dbReference type="InterPro" id="IPR007111">
    <property type="entry name" value="NACHT_NTPase"/>
</dbReference>
<feature type="repeat" description="ANK" evidence="3">
    <location>
        <begin position="1351"/>
        <end position="1374"/>
    </location>
</feature>
<dbReference type="InterPro" id="IPR056884">
    <property type="entry name" value="NPHP3-like_N"/>
</dbReference>
<gene>
    <name evidence="5" type="ORF">THAR02_05823</name>
</gene>
<organism evidence="5 6">
    <name type="scientific">Trichoderma harzianum</name>
    <name type="common">Hypocrea lixii</name>
    <dbReference type="NCBI Taxonomy" id="5544"/>
    <lineage>
        <taxon>Eukaryota</taxon>
        <taxon>Fungi</taxon>
        <taxon>Dikarya</taxon>
        <taxon>Ascomycota</taxon>
        <taxon>Pezizomycotina</taxon>
        <taxon>Sordariomycetes</taxon>
        <taxon>Hypocreomycetidae</taxon>
        <taxon>Hypocreales</taxon>
        <taxon>Hypocreaceae</taxon>
        <taxon>Trichoderma</taxon>
    </lineage>
</organism>
<dbReference type="SUPFAM" id="SSF52540">
    <property type="entry name" value="P-loop containing nucleoside triphosphate hydrolases"/>
    <property type="match status" value="1"/>
</dbReference>
<dbReference type="Pfam" id="PF24883">
    <property type="entry name" value="NPHP3_N"/>
    <property type="match status" value="2"/>
</dbReference>
<dbReference type="Pfam" id="PF13637">
    <property type="entry name" value="Ank_4"/>
    <property type="match status" value="1"/>
</dbReference>
<dbReference type="SUPFAM" id="SSF53167">
    <property type="entry name" value="Purine and uridine phosphorylases"/>
    <property type="match status" value="1"/>
</dbReference>
<protein>
    <submittedName>
        <fullName evidence="5">Kinesin</fullName>
    </submittedName>
</protein>
<dbReference type="Pfam" id="PF01048">
    <property type="entry name" value="PNP_UDP_1"/>
    <property type="match status" value="1"/>
</dbReference>
<dbReference type="Gene3D" id="1.25.40.20">
    <property type="entry name" value="Ankyrin repeat-containing domain"/>
    <property type="match status" value="5"/>
</dbReference>
<sequence length="1617" mass="182538">MSSYKATDYTVGWICALPLERAAAEAMLDCKHGGSNSSQYTLGSIGDHNVVIACLPAGLTGTNAAATVAAKLMLQFTSIRFGLLVGIGGGVPSRESDIRLGDVVVSQPRNGYGGVVQYDFGKTRPGEFETTGFLNTPPIVLLHALSKIQADHLSGNSKFSQYLQRITHQLGVMPDDPRTDTLFESSYEHVEGPTCENCDDKQLVYRKPRNQDTVIHYGTVASGNQVIRDGITRDRLSSKLGGILCFEMEAAGLMNSFPCLVIRGICDYADSHKNKAWQPYAASAAASYAREVLAAVNSDRPSMAHIVDDTTKTEMLRAEIDSNIDTVDLNWFLSILPAIDQGEYDFDHPPPDWEKPEYHWIFRNADYKEWDTGDSSRILWLTGPPECNIRKATAFILRREMKKCSKTQRLVLHFFCSAASVKGSSIAIFIRALAHQIVSTSPQTRQMPTIRKFLRSILSNTFKRMSPNLMQRFSLRDSNSNIKNLLESPDDSLWAALWAIMPTEQSPELSIVIDGIEHIRDRRGKFVRRIREFVEDLQRTSKAKILLTSGLESDTAQIFNGLPHIEYDKERKECLSSLCFVNTRFSKIVKASEGTFEWLWEHAQYNAWSKPSASRVLLIQGKPGSGKSTLTRYFNEHILEREPAADSAVIARFFYSYREDILQRSHYNMLRSIIHDILYQDEAFFYHIQPEYRLQPRSETGVNWEYESLKRILISLHNHSLQRPLYLIIDAVDESEYEDRRNILKLLFQLCAEMKHGVVKVFITSRPVEQLDVRQKSVNNIIQLHEETVSDISRFARSMLDDLHISRLLAKATDFIIKNAHGVFLWVKLVGDQLKASIEVGDSEDVIFQCLEHLPTELDDFYKLMFKSLSENKPYIPESKTMFQIVLWAVRPLTVNELLHALAVSRVVDIESDLSDDVFDGRIPTKTRITHCGGNFLEVKKPYGASLANARPSTSYRRTNKSMGNEIVQAMHQTVRDFFLSSSGLVANSELRMSNDDDAHIFMSKICIRYLMLCVACTTLAKTLPTAESWTLEHFYEYARYLQKRPFAKYALSFLKHHMNHCYQDASVSCLAIRLTNSLTSEPSSYLLDSWVLSNMGTRVQGSHANEHERKAMEFRSQALHAAVWNDFPVAVEILLAAGTNINSRCEKERTFLSLAAERGHEAVVDLLLAHHGIEADTKDIDGRTPLSWAAEKGHNTIAEMLLARNDVAPDSKDMDERTPLSWAAEQGHGSVVQTLLACNDVDADSVDKSQRTPLSRAAKKGHKIIAEMLIHHNVVATLRDDHGRTPLWRAAEQGHEEIVELLLSLNNGEADESDRYGRTPLSRAAGQGRDTIVKLLLNRGIAEADSKDQYNRTPLSWAARQGHDSIVKLLLERHDVEPDSKDFDGRTPLSWAAWHGQHNVVRLLLDHKNGVQVMSEKESKRKLLLSKFERYYRGAKKHLVGRKGVEADSRDDYGQTPLSRAAEQGHEAVVKLLLDRKDVEINSRDTKGWTPLSWAADQGHHDVVKLLLAYKKIEVDSRDISRRTPLSRAAEQGHRDVMELLLSRNEVDVNSRDEDGWTPLFWAARHGHKAVVKLLLTHKGVKTDIKDVSGRTPLSLATRNGHEEVKYLLGATPIIS</sequence>
<dbReference type="PROSITE" id="PS50297">
    <property type="entry name" value="ANK_REP_REGION"/>
    <property type="match status" value="8"/>
</dbReference>
<dbReference type="InterPro" id="IPR000845">
    <property type="entry name" value="Nucleoside_phosphorylase_d"/>
</dbReference>
<dbReference type="OrthoDB" id="4899181at2759"/>
<keyword evidence="2 3" id="KW-0040">ANK repeat</keyword>
<evidence type="ECO:0000256" key="2">
    <source>
        <dbReference type="ARBA" id="ARBA00023043"/>
    </source>
</evidence>
<dbReference type="Gene3D" id="3.40.50.1580">
    <property type="entry name" value="Nucleoside phosphorylase domain"/>
    <property type="match status" value="1"/>
</dbReference>
<accession>A0A0F9XPC7</accession>
<dbReference type="PROSITE" id="PS50088">
    <property type="entry name" value="ANK_REPEAT"/>
    <property type="match status" value="9"/>
</dbReference>
<dbReference type="GO" id="GO:0009116">
    <property type="term" value="P:nucleoside metabolic process"/>
    <property type="evidence" value="ECO:0007669"/>
    <property type="project" value="InterPro"/>
</dbReference>
<dbReference type="Pfam" id="PF00023">
    <property type="entry name" value="Ank"/>
    <property type="match status" value="1"/>
</dbReference>
<feature type="repeat" description="ANK" evidence="3">
    <location>
        <begin position="1385"/>
        <end position="1417"/>
    </location>
</feature>
<feature type="repeat" description="ANK" evidence="3">
    <location>
        <begin position="1283"/>
        <end position="1305"/>
    </location>
</feature>
<comment type="caution">
    <text evidence="5">The sequence shown here is derived from an EMBL/GenBank/DDBJ whole genome shotgun (WGS) entry which is preliminary data.</text>
</comment>
<name>A0A0F9XPC7_TRIHA</name>